<gene>
    <name evidence="1" type="ORF">CPter91_5021</name>
</gene>
<proteinExistence type="predicted"/>
<dbReference type="KEGG" id="cpra:CPter91_5021"/>
<evidence type="ECO:0000313" key="1">
    <source>
        <dbReference type="EMBL" id="AMP07309.1"/>
    </source>
</evidence>
<name>A0A127QB70_9BURK</name>
<protein>
    <submittedName>
        <fullName evidence="1">Uncharacterized protein</fullName>
    </submittedName>
</protein>
<accession>A0A127QB70</accession>
<evidence type="ECO:0000313" key="2">
    <source>
        <dbReference type="Proteomes" id="UP000074561"/>
    </source>
</evidence>
<dbReference type="Proteomes" id="UP000074561">
    <property type="component" value="Chromosome"/>
</dbReference>
<sequence length="45" mass="5175">MINTLNFVFTKFSQNMHLLHNNQPASWDPCLATVLKSLPGKTRME</sequence>
<reference evidence="1 2" key="1">
    <citation type="submission" date="2015-11" db="EMBL/GenBank/DDBJ databases">
        <title>Exploring the genomic traits of fungus-feeding bacterial genus Collimonas.</title>
        <authorList>
            <person name="Song C."/>
            <person name="Schmidt R."/>
            <person name="de Jager V."/>
            <person name="Krzyzanowska D."/>
            <person name="Jongedijk E."/>
            <person name="Cankar K."/>
            <person name="Beekwilder J."/>
            <person name="van Veen A."/>
            <person name="de Boer W."/>
            <person name="van Veen J.A."/>
            <person name="Garbeva P."/>
        </authorList>
    </citation>
    <scope>NUCLEOTIDE SEQUENCE [LARGE SCALE GENOMIC DNA]</scope>
    <source>
        <strain evidence="1 2">Ter91</strain>
    </source>
</reference>
<dbReference type="PATRIC" id="fig|279113.9.peg.4970"/>
<organism evidence="1 2">
    <name type="scientific">Collimonas pratensis</name>
    <dbReference type="NCBI Taxonomy" id="279113"/>
    <lineage>
        <taxon>Bacteria</taxon>
        <taxon>Pseudomonadati</taxon>
        <taxon>Pseudomonadota</taxon>
        <taxon>Betaproteobacteria</taxon>
        <taxon>Burkholderiales</taxon>
        <taxon>Oxalobacteraceae</taxon>
        <taxon>Collimonas</taxon>
    </lineage>
</organism>
<dbReference type="EMBL" id="CP013234">
    <property type="protein sequence ID" value="AMP07309.1"/>
    <property type="molecule type" value="Genomic_DNA"/>
</dbReference>
<dbReference type="STRING" id="279113.CPter91_5021"/>
<dbReference type="AlphaFoldDB" id="A0A127QB70"/>